<dbReference type="PROSITE" id="PS51318">
    <property type="entry name" value="TAT"/>
    <property type="match status" value="1"/>
</dbReference>
<dbReference type="Proteomes" id="UP000054015">
    <property type="component" value="Unassembled WGS sequence"/>
</dbReference>
<evidence type="ECO:0000313" key="11">
    <source>
        <dbReference type="EMBL" id="KUK07187.1"/>
    </source>
</evidence>
<dbReference type="NCBIfam" id="TIGR01409">
    <property type="entry name" value="TAT_signal_seq"/>
    <property type="match status" value="1"/>
</dbReference>
<keyword evidence="3" id="KW-0500">Molybdenum</keyword>
<evidence type="ECO:0000256" key="6">
    <source>
        <dbReference type="ARBA" id="ARBA00023002"/>
    </source>
</evidence>
<name>A0A101E2A0_ARCFL</name>
<gene>
    <name evidence="10" type="ORF">XD40_0069</name>
    <name evidence="11" type="ORF">XD48_0549</name>
</gene>
<keyword evidence="7" id="KW-0408">Iron</keyword>
<proteinExistence type="inferred from homology"/>
<dbReference type="SMART" id="SM00926">
    <property type="entry name" value="Molybdop_Fe4S4"/>
    <property type="match status" value="1"/>
</dbReference>
<dbReference type="CDD" id="cd02778">
    <property type="entry name" value="MopB_CT_Thiosulfate-R-like"/>
    <property type="match status" value="1"/>
</dbReference>
<keyword evidence="8" id="KW-0411">Iron-sulfur</keyword>
<dbReference type="Gene3D" id="3.40.50.740">
    <property type="match status" value="2"/>
</dbReference>
<keyword evidence="2" id="KW-0004">4Fe-4S</keyword>
<organism evidence="11 12">
    <name type="scientific">Archaeoglobus fulgidus</name>
    <dbReference type="NCBI Taxonomy" id="2234"/>
    <lineage>
        <taxon>Archaea</taxon>
        <taxon>Methanobacteriati</taxon>
        <taxon>Methanobacteriota</taxon>
        <taxon>Archaeoglobi</taxon>
        <taxon>Archaeoglobales</taxon>
        <taxon>Archaeoglobaceae</taxon>
        <taxon>Archaeoglobus</taxon>
    </lineage>
</organism>
<evidence type="ECO:0000313" key="12">
    <source>
        <dbReference type="Proteomes" id="UP000054015"/>
    </source>
</evidence>
<dbReference type="InterPro" id="IPR006311">
    <property type="entry name" value="TAT_signal"/>
</dbReference>
<evidence type="ECO:0000313" key="10">
    <source>
        <dbReference type="EMBL" id="KUJ94748.1"/>
    </source>
</evidence>
<dbReference type="SUPFAM" id="SSF53706">
    <property type="entry name" value="Formate dehydrogenase/DMSO reductase, domains 1-3"/>
    <property type="match status" value="1"/>
</dbReference>
<evidence type="ECO:0000313" key="13">
    <source>
        <dbReference type="Proteomes" id="UP000054307"/>
    </source>
</evidence>
<dbReference type="InterPro" id="IPR019546">
    <property type="entry name" value="TAT_signal_bac_arc"/>
</dbReference>
<evidence type="ECO:0000256" key="4">
    <source>
        <dbReference type="ARBA" id="ARBA00022723"/>
    </source>
</evidence>
<evidence type="ECO:0000256" key="3">
    <source>
        <dbReference type="ARBA" id="ARBA00022505"/>
    </source>
</evidence>
<evidence type="ECO:0000256" key="2">
    <source>
        <dbReference type="ARBA" id="ARBA00022485"/>
    </source>
</evidence>
<dbReference type="EMBL" id="LGEX01000010">
    <property type="protein sequence ID" value="KUK07187.1"/>
    <property type="molecule type" value="Genomic_DNA"/>
</dbReference>
<dbReference type="SUPFAM" id="SSF50692">
    <property type="entry name" value="ADC-like"/>
    <property type="match status" value="1"/>
</dbReference>
<protein>
    <submittedName>
        <fullName evidence="11">Molybdopterin oxidoreductase, molybdopterin binding subunit</fullName>
    </submittedName>
</protein>
<keyword evidence="4" id="KW-0479">Metal-binding</keyword>
<dbReference type="GO" id="GO:0051539">
    <property type="term" value="F:4 iron, 4 sulfur cluster binding"/>
    <property type="evidence" value="ECO:0007669"/>
    <property type="project" value="UniProtKB-KW"/>
</dbReference>
<reference evidence="12 13" key="2">
    <citation type="journal article" date="2015" name="MBio">
        <title>Genome-Resolved Metagenomic Analysis Reveals Roles for Candidate Phyla and Other Microbial Community Members in Biogeochemical Transformations in Oil Reservoirs.</title>
        <authorList>
            <person name="Hu P."/>
            <person name="Tom L."/>
            <person name="Singh A."/>
            <person name="Thomas B.C."/>
            <person name="Baker B.J."/>
            <person name="Piceno Y.M."/>
            <person name="Andersen G.L."/>
            <person name="Banfield J.F."/>
        </authorList>
    </citation>
    <scope>NUCLEOTIDE SEQUENCE [LARGE SCALE GENOMIC DNA]</scope>
</reference>
<dbReference type="InterPro" id="IPR006657">
    <property type="entry name" value="MoPterin_dinucl-bd_dom"/>
</dbReference>
<dbReference type="Gene3D" id="2.40.40.20">
    <property type="match status" value="1"/>
</dbReference>
<dbReference type="EMBL" id="LGEQ01000001">
    <property type="protein sequence ID" value="KUJ94748.1"/>
    <property type="molecule type" value="Genomic_DNA"/>
</dbReference>
<keyword evidence="5" id="KW-0732">Signal</keyword>
<dbReference type="PROSITE" id="PS51669">
    <property type="entry name" value="4FE4S_MOW_BIS_MGD"/>
    <property type="match status" value="1"/>
</dbReference>
<accession>A0A101E2A0</accession>
<evidence type="ECO:0000256" key="8">
    <source>
        <dbReference type="ARBA" id="ARBA00023014"/>
    </source>
</evidence>
<dbReference type="Proteomes" id="UP000054307">
    <property type="component" value="Unassembled WGS sequence"/>
</dbReference>
<dbReference type="PANTHER" id="PTHR43742:SF9">
    <property type="entry name" value="TETRATHIONATE REDUCTASE SUBUNIT A"/>
    <property type="match status" value="1"/>
</dbReference>
<dbReference type="PATRIC" id="fig|2234.6.peg.1523"/>
<evidence type="ECO:0000256" key="1">
    <source>
        <dbReference type="ARBA" id="ARBA00010312"/>
    </source>
</evidence>
<dbReference type="Gene3D" id="3.30.2070.10">
    <property type="entry name" value="Formate dehydrogenase/DMSO reductase"/>
    <property type="match status" value="1"/>
</dbReference>
<dbReference type="AlphaFoldDB" id="A0A101E2A0"/>
<keyword evidence="6" id="KW-0560">Oxidoreductase</keyword>
<dbReference type="PANTHER" id="PTHR43742">
    <property type="entry name" value="TRIMETHYLAMINE-N-OXIDE REDUCTASE"/>
    <property type="match status" value="1"/>
</dbReference>
<comment type="similarity">
    <text evidence="1">Belongs to the prokaryotic molybdopterin-containing oxidoreductase family.</text>
</comment>
<dbReference type="InterPro" id="IPR006963">
    <property type="entry name" value="Mopterin_OxRdtase_4Fe-4S_dom"/>
</dbReference>
<dbReference type="Pfam" id="PF01568">
    <property type="entry name" value="Molydop_binding"/>
    <property type="match status" value="1"/>
</dbReference>
<sequence>MVTRRDFLKATALTATAISAGIKFQPKSYAEATAASGEVKFVPNICAMCPAACSIQVEVRDGKVHRLHGTPEHPINNGKICARGNAGVQRVYNPDRLKKPLIRTGEKGAWSFREASWEEALSLIASKVKEYREMGHPEYIGMLGGWLPCTYYKPFFKAFLAALGTPNGAGVPEALCFLSKALGWKSAYGFGAHPELLTDYENARYVIMLRRNVAGSISVVHGWRLGQNRRKFKLVVLDPRYSETAAKADVWLPIKPGTDLAFLLAMMNVIINEKLYDSNFLARYSNAPMLLKDGKPFKVWDENGRKKYLVYDLAKGAAVEHDSAMLPALEGEYEVEGEKVIPAFEALKRRVAEYTPEWAEGITDIEAEKIREIAREFALRRGVIDSGWHGPKYRNSLLTWRAAAIVNALVGSVNNDGGLLFTGLAQFVTSKESTTEAPSQSVLRMWAEKRGIATAFLGHTVQAFYDAIVNEDPYPIKMLFVVGHNLLMNMPERQKWEEALKKLDFMVAVDILPQDHLYYADVVLPESTYIEKDDPLFPIAYAPAFGFHTRVKAIEPIYDTKHVIEMMVEIASRLGTEDTFFKALSKGLGVDAEKLKSYYHGEGVAGIRRAQAEAKGVNYNELLSKGYVLKAGRDKIVYNMPYKQPLPTPTGKVEIFSFMLANFASKASEPYWDALIKWVPPKVSERKLGSNEFYLAYSRSPFTTHSSTSDNPLLAKLIDDAELYYKGIWINSERAAELGIRNGDRVVVESVFTGDKTEAIAFVNELVRKDTIFTVSGFGQSSERLTNIPQRGMTMMRLIPLQFDTLSGTIMSQETIVRITKA</sequence>
<dbReference type="GO" id="GO:0046872">
    <property type="term" value="F:metal ion binding"/>
    <property type="evidence" value="ECO:0007669"/>
    <property type="project" value="UniProtKB-KW"/>
</dbReference>
<dbReference type="CDD" id="cd02755">
    <property type="entry name" value="MopB_Thiosulfate-R-like"/>
    <property type="match status" value="1"/>
</dbReference>
<dbReference type="Gene3D" id="3.40.228.10">
    <property type="entry name" value="Dimethylsulfoxide Reductase, domain 2"/>
    <property type="match status" value="2"/>
</dbReference>
<evidence type="ECO:0000256" key="7">
    <source>
        <dbReference type="ARBA" id="ARBA00023004"/>
    </source>
</evidence>
<dbReference type="Gene3D" id="2.20.25.90">
    <property type="entry name" value="ADC-like domains"/>
    <property type="match status" value="1"/>
</dbReference>
<evidence type="ECO:0000259" key="9">
    <source>
        <dbReference type="PROSITE" id="PS51669"/>
    </source>
</evidence>
<feature type="domain" description="4Fe-4S Mo/W bis-MGD-type" evidence="9">
    <location>
        <begin position="39"/>
        <end position="95"/>
    </location>
</feature>
<dbReference type="InterPro" id="IPR009010">
    <property type="entry name" value="Asp_de-COase-like_dom_sf"/>
</dbReference>
<reference evidence="11" key="1">
    <citation type="journal article" date="2015" name="MBio">
        <title>Genome-resolved metagenomic analysis reveals roles for candidate phyla and other microbial community members in biogeochemical transformations in oil reservoirs.</title>
        <authorList>
            <person name="Hu P."/>
            <person name="Tom L."/>
            <person name="Singh A."/>
            <person name="Thomas B.C."/>
            <person name="Baker B.J."/>
            <person name="Piceno Y.M."/>
            <person name="Andersen G.L."/>
            <person name="Banfield J.F."/>
        </authorList>
    </citation>
    <scope>NUCLEOTIDE SEQUENCE [LARGE SCALE GENOMIC DNA]</scope>
    <source>
        <strain evidence="11">49_2300</strain>
        <strain evidence="10">49_95</strain>
    </source>
</reference>
<dbReference type="GO" id="GO:0016491">
    <property type="term" value="F:oxidoreductase activity"/>
    <property type="evidence" value="ECO:0007669"/>
    <property type="project" value="UniProtKB-KW"/>
</dbReference>
<comment type="caution">
    <text evidence="11">The sequence shown here is derived from an EMBL/GenBank/DDBJ whole genome shotgun (WGS) entry which is preliminary data.</text>
</comment>
<dbReference type="Pfam" id="PF04879">
    <property type="entry name" value="Molybdop_Fe4S4"/>
    <property type="match status" value="1"/>
</dbReference>
<evidence type="ECO:0000256" key="5">
    <source>
        <dbReference type="ARBA" id="ARBA00022729"/>
    </source>
</evidence>
<dbReference type="InterPro" id="IPR006656">
    <property type="entry name" value="Mopterin_OxRdtase"/>
</dbReference>
<dbReference type="InterPro" id="IPR050612">
    <property type="entry name" value="Prok_Mopterin_Oxidored"/>
</dbReference>
<dbReference type="GO" id="GO:0043546">
    <property type="term" value="F:molybdopterin cofactor binding"/>
    <property type="evidence" value="ECO:0007669"/>
    <property type="project" value="InterPro"/>
</dbReference>
<dbReference type="Pfam" id="PF00384">
    <property type="entry name" value="Molybdopterin"/>
    <property type="match status" value="1"/>
</dbReference>